<dbReference type="SUPFAM" id="SSF49464">
    <property type="entry name" value="Carboxypeptidase regulatory domain-like"/>
    <property type="match status" value="1"/>
</dbReference>
<keyword evidence="2" id="KW-1185">Reference proteome</keyword>
<dbReference type="PROSITE" id="PS51257">
    <property type="entry name" value="PROKAR_LIPOPROTEIN"/>
    <property type="match status" value="1"/>
</dbReference>
<reference evidence="1 2" key="1">
    <citation type="submission" date="2019-07" db="EMBL/GenBank/DDBJ databases">
        <title>Genomic Encyclopedia of Type Strains, Phase IV (KMG-IV): sequencing the most valuable type-strain genomes for metagenomic binning, comparative biology and taxonomic classification.</title>
        <authorList>
            <person name="Goeker M."/>
        </authorList>
    </citation>
    <scope>NUCLEOTIDE SEQUENCE [LARGE SCALE GENOMIC DNA]</scope>
    <source>
        <strain evidence="1 2">SS015</strain>
    </source>
</reference>
<dbReference type="GO" id="GO:0030246">
    <property type="term" value="F:carbohydrate binding"/>
    <property type="evidence" value="ECO:0007669"/>
    <property type="project" value="InterPro"/>
</dbReference>
<name>A0A5D3WHP0_9BACT</name>
<dbReference type="OrthoDB" id="5401722at2"/>
<dbReference type="AlphaFoldDB" id="A0A5D3WHP0"/>
<comment type="caution">
    <text evidence="1">The sequence shown here is derived from an EMBL/GenBank/DDBJ whole genome shotgun (WGS) entry which is preliminary data.</text>
</comment>
<dbReference type="SUPFAM" id="SSF49452">
    <property type="entry name" value="Starch-binding domain-like"/>
    <property type="match status" value="1"/>
</dbReference>
<dbReference type="InterPro" id="IPR008969">
    <property type="entry name" value="CarboxyPept-like_regulatory"/>
</dbReference>
<gene>
    <name evidence="1" type="ORF">EDC39_11478</name>
</gene>
<accession>A0A5D3WHP0</accession>
<dbReference type="InterPro" id="IPR013784">
    <property type="entry name" value="Carb-bd-like_fold"/>
</dbReference>
<evidence type="ECO:0000313" key="2">
    <source>
        <dbReference type="Proteomes" id="UP000324159"/>
    </source>
</evidence>
<evidence type="ECO:0000313" key="1">
    <source>
        <dbReference type="EMBL" id="TYO96372.1"/>
    </source>
</evidence>
<evidence type="ECO:0008006" key="3">
    <source>
        <dbReference type="Google" id="ProtNLM"/>
    </source>
</evidence>
<dbReference type="EMBL" id="VNIB01000014">
    <property type="protein sequence ID" value="TYO96372.1"/>
    <property type="molecule type" value="Genomic_DNA"/>
</dbReference>
<organism evidence="1 2">
    <name type="scientific">Geothermobacter ehrlichii</name>
    <dbReference type="NCBI Taxonomy" id="213224"/>
    <lineage>
        <taxon>Bacteria</taxon>
        <taxon>Pseudomonadati</taxon>
        <taxon>Thermodesulfobacteriota</taxon>
        <taxon>Desulfuromonadia</taxon>
        <taxon>Desulfuromonadales</taxon>
        <taxon>Geothermobacteraceae</taxon>
        <taxon>Geothermobacter</taxon>
    </lineage>
</organism>
<dbReference type="Proteomes" id="UP000324159">
    <property type="component" value="Unassembled WGS sequence"/>
</dbReference>
<proteinExistence type="predicted"/>
<sequence length="349" mass="37359">MTPIRFWLSLVLLPLLAACVGLGGPRRPNLAGRTMLDGQPVAGIRVFAYPRAATTLAGAAPYVSVPSDADGRFGLQLPPGRYFLLARGKNLFTYYGRNPVTIGETPVTDLNLGLVRSEQRAADLPQPFVDHGVQVQLLADGRPLPDATLYVYLDLTSDLKGMGYVMAGPSDAEGLVEASLPAGTYYLLARKRANGQQVGPLGAGDWIGYWPGNPLRLGEGKVRRLVIPMFRVPEKSVRQMKLTAGCTLLAGTIRDASGKPVAGVRAVLYSDAQMLNRPDLVSEPTGADGRWQLLLPAGGTYYLGARNTLGGAPGPGDLYGTYNGSDDHSVRLKTGETLRGLQIVVEEMW</sequence>
<protein>
    <recommendedName>
        <fullName evidence="3">Carboxypeptidase family protein</fullName>
    </recommendedName>
</protein>
<dbReference type="RefSeq" id="WP_148896844.1">
    <property type="nucleotide sequence ID" value="NZ_VNIB01000014.1"/>
</dbReference>